<evidence type="ECO:0000313" key="3">
    <source>
        <dbReference type="Proteomes" id="UP000215506"/>
    </source>
</evidence>
<dbReference type="EMBL" id="NGAF01000005">
    <property type="protein sequence ID" value="OXR44845.1"/>
    <property type="molecule type" value="Genomic_DNA"/>
</dbReference>
<feature type="chain" id="PRO_5039441771" description="Lipoprotein" evidence="1">
    <location>
        <begin position="25"/>
        <end position="208"/>
    </location>
</feature>
<keyword evidence="1" id="KW-0732">Signal</keyword>
<evidence type="ECO:0000313" key="2">
    <source>
        <dbReference type="EMBL" id="OXR44845.1"/>
    </source>
</evidence>
<dbReference type="RefSeq" id="WP_094025512.1">
    <property type="nucleotide sequence ID" value="NZ_NGAF01000005.1"/>
</dbReference>
<sequence length="208" mass="21274">MNRRAVLSPFVTISICLLTMGVVGCGGSAGEAVGDDQAAGDMRSVGTASPAATSAALSNMAMPGVAMADARSYFATSGGIDGYYFTTPAGRWHCAIVVGGEPHMAGCQPATNTGAGIGVKGAPTVESHYSHKQVAPDTIMIERGSEPRFAVLGQAVFRQTPNEAKVLPYNTSLSADGFTCTARDSGVSCRDDASGKGFTFSTEGFAMN</sequence>
<dbReference type="AlphaFoldDB" id="A0A231H7N0"/>
<protein>
    <recommendedName>
        <fullName evidence="4">Lipoprotein</fullName>
    </recommendedName>
</protein>
<name>A0A231H7N0_9NOCA</name>
<dbReference type="Proteomes" id="UP000215506">
    <property type="component" value="Unassembled WGS sequence"/>
</dbReference>
<keyword evidence="3" id="KW-1185">Reference proteome</keyword>
<feature type="signal peptide" evidence="1">
    <location>
        <begin position="1"/>
        <end position="24"/>
    </location>
</feature>
<evidence type="ECO:0000256" key="1">
    <source>
        <dbReference type="SAM" id="SignalP"/>
    </source>
</evidence>
<organism evidence="2 3">
    <name type="scientific">Nocardia cerradoensis</name>
    <dbReference type="NCBI Taxonomy" id="85688"/>
    <lineage>
        <taxon>Bacteria</taxon>
        <taxon>Bacillati</taxon>
        <taxon>Actinomycetota</taxon>
        <taxon>Actinomycetes</taxon>
        <taxon>Mycobacteriales</taxon>
        <taxon>Nocardiaceae</taxon>
        <taxon>Nocardia</taxon>
    </lineage>
</organism>
<reference evidence="2 3" key="1">
    <citation type="submission" date="2017-07" db="EMBL/GenBank/DDBJ databases">
        <title>First draft Genome Sequence of Nocardia cerradoensis isolated from human infection.</title>
        <authorList>
            <person name="Carrasco G."/>
        </authorList>
    </citation>
    <scope>NUCLEOTIDE SEQUENCE [LARGE SCALE GENOMIC DNA]</scope>
    <source>
        <strain evidence="2 3">CNM20130759</strain>
    </source>
</reference>
<dbReference type="PROSITE" id="PS51257">
    <property type="entry name" value="PROKAR_LIPOPROTEIN"/>
    <property type="match status" value="1"/>
</dbReference>
<accession>A0A231H7N0</accession>
<gene>
    <name evidence="2" type="ORF">B7C42_02799</name>
</gene>
<proteinExistence type="predicted"/>
<evidence type="ECO:0008006" key="4">
    <source>
        <dbReference type="Google" id="ProtNLM"/>
    </source>
</evidence>
<comment type="caution">
    <text evidence="2">The sequence shown here is derived from an EMBL/GenBank/DDBJ whole genome shotgun (WGS) entry which is preliminary data.</text>
</comment>